<feature type="signal peptide" evidence="5">
    <location>
        <begin position="1"/>
        <end position="25"/>
    </location>
</feature>
<dbReference type="GO" id="GO:0009134">
    <property type="term" value="P:nucleoside diphosphate catabolic process"/>
    <property type="evidence" value="ECO:0007669"/>
    <property type="project" value="TreeGrafter"/>
</dbReference>
<dbReference type="CDD" id="cd24003">
    <property type="entry name" value="ASKHA_NBD_GDA1_CD39_NTPase"/>
    <property type="match status" value="1"/>
</dbReference>
<keyword evidence="8" id="KW-1185">Reference proteome</keyword>
<evidence type="ECO:0000256" key="1">
    <source>
        <dbReference type="ARBA" id="ARBA00009283"/>
    </source>
</evidence>
<dbReference type="Gene3D" id="3.30.420.40">
    <property type="match status" value="1"/>
</dbReference>
<feature type="binding site" evidence="4">
    <location>
        <begin position="194"/>
        <end position="198"/>
    </location>
    <ligand>
        <name>ATP</name>
        <dbReference type="ChEBI" id="CHEBI:30616"/>
    </ligand>
</feature>
<dbReference type="Pfam" id="PF01150">
    <property type="entry name" value="GDA1_CD39"/>
    <property type="match status" value="1"/>
</dbReference>
<evidence type="ECO:0000313" key="7">
    <source>
        <dbReference type="EMBL" id="OQR93891.1"/>
    </source>
</evidence>
<dbReference type="AlphaFoldDB" id="A0A0A7CN62"/>
<evidence type="ECO:0000256" key="5">
    <source>
        <dbReference type="SAM" id="SignalP"/>
    </source>
</evidence>
<organism evidence="6">
    <name type="scientific">Achlya hypogyna</name>
    <name type="common">Oomycete</name>
    <name type="synonym">Protoachlya hypogyna</name>
    <dbReference type="NCBI Taxonomy" id="1202772"/>
    <lineage>
        <taxon>Eukaryota</taxon>
        <taxon>Sar</taxon>
        <taxon>Stramenopiles</taxon>
        <taxon>Oomycota</taxon>
        <taxon>Saprolegniomycetes</taxon>
        <taxon>Saprolegniales</taxon>
        <taxon>Achlyaceae</taxon>
        <taxon>Achlya</taxon>
    </lineage>
</organism>
<dbReference type="STRING" id="1202772.A0A0A7CN62"/>
<protein>
    <submittedName>
        <fullName evidence="6">Secreted protein</fullName>
    </submittedName>
</protein>
<keyword evidence="4" id="KW-0547">Nucleotide-binding</keyword>
<feature type="chain" id="PRO_5002038120" evidence="5">
    <location>
        <begin position="26"/>
        <end position="493"/>
    </location>
</feature>
<dbReference type="PANTHER" id="PTHR11782:SF83">
    <property type="entry name" value="GUANOSINE-DIPHOSPHATASE"/>
    <property type="match status" value="1"/>
</dbReference>
<evidence type="ECO:0000256" key="4">
    <source>
        <dbReference type="PIRSR" id="PIRSR600407-2"/>
    </source>
</evidence>
<dbReference type="PANTHER" id="PTHR11782">
    <property type="entry name" value="ADENOSINE/GUANOSINE DIPHOSPHATASE"/>
    <property type="match status" value="1"/>
</dbReference>
<reference evidence="6 8" key="1">
    <citation type="journal article" date="2014" name="Genome Biol. Evol.">
        <title>The secreted proteins of Achlya hypogyna and Thraustotheca clavata identify the ancestral oomycete secretome and reveal gene acquisitions by horizontal gene transfer.</title>
        <authorList>
            <person name="Misner I."/>
            <person name="Blouin N."/>
            <person name="Leonard G."/>
            <person name="Richards T.A."/>
            <person name="Lane C.E."/>
        </authorList>
    </citation>
    <scope>NUCLEOTIDE SEQUENCE</scope>
    <source>
        <strain evidence="6 8">ATCC 48635</strain>
    </source>
</reference>
<dbReference type="InterPro" id="IPR000407">
    <property type="entry name" value="GDA1_CD39_NTPase"/>
</dbReference>
<keyword evidence="2" id="KW-0378">Hydrolase</keyword>
<sequence length="493" mass="54367">MMSRLHQSWRLVAAVAALILVEAAAMGVRSDRIPFEPYSSCRVVVDAGSSGTRFFVFSSPAASADLHDAFPHLTPGLSDTPPLQAYTYMREALYKVQESIDAATRPTCYVHVYATAGMRLLSATAQSEIYNQLYLDFTNDRNMALRMAREDLRTISGDEEAYFLAMAANFLDTRVESDLAPSNVDLFGALDLGGGSTQIVFDVKERWRQNARRKAIPHQKPLNASEFYLHSFLGYGTKHMHAQVLLHVANTTTNDTTVPNPCWFSGYTDLNQTGTGRAAECIAILQDILGQDNAACPTGTFCALQSQPQPFVTGSFYAVSVFYIATIFARDVVAQLAPQLSYDWPAPSVLEIESAANLVCDAQYNDLAKMSFDHTPLAKLHRRCLDLCYVTALLKAYGFGLDEHRVVFVNRIRDSPLVWATGAYLVEQARASAAYENALVTYLSSQVELGLPVGRHIALLMLAFAIAALTATVHRAHGRHGTQAIEFWPDTRK</sequence>
<dbReference type="EMBL" id="KM038403">
    <property type="protein sequence ID" value="AIG55864.1"/>
    <property type="molecule type" value="Genomic_DNA"/>
</dbReference>
<evidence type="ECO:0000313" key="6">
    <source>
        <dbReference type="EMBL" id="AIG55864.1"/>
    </source>
</evidence>
<dbReference type="GO" id="GO:0017110">
    <property type="term" value="F:nucleoside diphosphate phosphatase activity"/>
    <property type="evidence" value="ECO:0007669"/>
    <property type="project" value="TreeGrafter"/>
</dbReference>
<dbReference type="EMBL" id="JNBR01000392">
    <property type="protein sequence ID" value="OQR93891.1"/>
    <property type="molecule type" value="Genomic_DNA"/>
</dbReference>
<evidence type="ECO:0000256" key="3">
    <source>
        <dbReference type="PIRSR" id="PIRSR600407-1"/>
    </source>
</evidence>
<dbReference type="GO" id="GO:0016020">
    <property type="term" value="C:membrane"/>
    <property type="evidence" value="ECO:0007669"/>
    <property type="project" value="TreeGrafter"/>
</dbReference>
<dbReference type="Proteomes" id="UP000243579">
    <property type="component" value="Unassembled WGS sequence"/>
</dbReference>
<dbReference type="GO" id="GO:0005524">
    <property type="term" value="F:ATP binding"/>
    <property type="evidence" value="ECO:0007669"/>
    <property type="project" value="UniProtKB-KW"/>
</dbReference>
<keyword evidence="5" id="KW-0732">Signal</keyword>
<evidence type="ECO:0000256" key="2">
    <source>
        <dbReference type="ARBA" id="ARBA00022801"/>
    </source>
</evidence>
<proteinExistence type="inferred from homology"/>
<name>A0A0A7CN62_ACHHY</name>
<accession>A0A0A7CN62</accession>
<comment type="similarity">
    <text evidence="1">Belongs to the GDA1/CD39 NTPase family.</text>
</comment>
<dbReference type="OrthoDB" id="6372431at2759"/>
<keyword evidence="4" id="KW-0067">ATP-binding</keyword>
<dbReference type="Gene3D" id="3.30.420.150">
    <property type="entry name" value="Exopolyphosphatase. Domain 2"/>
    <property type="match status" value="1"/>
</dbReference>
<evidence type="ECO:0000313" key="8">
    <source>
        <dbReference type="Proteomes" id="UP000243579"/>
    </source>
</evidence>
<gene>
    <name evidence="7" type="ORF">ACHHYP_02118</name>
</gene>
<feature type="active site" description="Proton acceptor" evidence="3">
    <location>
        <position position="160"/>
    </location>
</feature>